<reference evidence="1 2" key="1">
    <citation type="submission" date="2019-02" db="EMBL/GenBank/DDBJ databases">
        <title>Deep-cultivation of Planctomycetes and their phenomic and genomic characterization uncovers novel biology.</title>
        <authorList>
            <person name="Wiegand S."/>
            <person name="Jogler M."/>
            <person name="Boedeker C."/>
            <person name="Pinto D."/>
            <person name="Vollmers J."/>
            <person name="Rivas-Marin E."/>
            <person name="Kohn T."/>
            <person name="Peeters S.H."/>
            <person name="Heuer A."/>
            <person name="Rast P."/>
            <person name="Oberbeckmann S."/>
            <person name="Bunk B."/>
            <person name="Jeske O."/>
            <person name="Meyerdierks A."/>
            <person name="Storesund J.E."/>
            <person name="Kallscheuer N."/>
            <person name="Luecker S."/>
            <person name="Lage O.M."/>
            <person name="Pohl T."/>
            <person name="Merkel B.J."/>
            <person name="Hornburger P."/>
            <person name="Mueller R.-W."/>
            <person name="Bruemmer F."/>
            <person name="Labrenz M."/>
            <person name="Spormann A.M."/>
            <person name="Op Den Camp H."/>
            <person name="Overmann J."/>
            <person name="Amann R."/>
            <person name="Jetten M.S.M."/>
            <person name="Mascher T."/>
            <person name="Medema M.H."/>
            <person name="Devos D.P."/>
            <person name="Kaster A.-K."/>
            <person name="Ovreas L."/>
            <person name="Rohde M."/>
            <person name="Galperin M.Y."/>
            <person name="Jogler C."/>
        </authorList>
    </citation>
    <scope>NUCLEOTIDE SEQUENCE [LARGE SCALE GENOMIC DNA]</scope>
    <source>
        <strain evidence="1 2">Pla123a</strain>
    </source>
</reference>
<sequence length="47" mass="5354">MTDLIRFVDSECEPWFIEMQHSEATLDKDGLCDPSVETQKVLGLRLG</sequence>
<keyword evidence="2" id="KW-1185">Reference proteome</keyword>
<evidence type="ECO:0000313" key="2">
    <source>
        <dbReference type="Proteomes" id="UP000318478"/>
    </source>
</evidence>
<accession>A0A5C5ZDV6</accession>
<gene>
    <name evidence="1" type="ORF">Pla123a_01330</name>
</gene>
<dbReference type="AlphaFoldDB" id="A0A5C5ZDV6"/>
<proteinExistence type="predicted"/>
<name>A0A5C5ZDV6_9BACT</name>
<comment type="caution">
    <text evidence="1">The sequence shown here is derived from an EMBL/GenBank/DDBJ whole genome shotgun (WGS) entry which is preliminary data.</text>
</comment>
<protein>
    <submittedName>
        <fullName evidence="1">Uncharacterized protein</fullName>
    </submittedName>
</protein>
<dbReference type="EMBL" id="SJPO01000001">
    <property type="protein sequence ID" value="TWT85326.1"/>
    <property type="molecule type" value="Genomic_DNA"/>
</dbReference>
<evidence type="ECO:0000313" key="1">
    <source>
        <dbReference type="EMBL" id="TWT85326.1"/>
    </source>
</evidence>
<organism evidence="1 2">
    <name type="scientific">Posidoniimonas polymericola</name>
    <dbReference type="NCBI Taxonomy" id="2528002"/>
    <lineage>
        <taxon>Bacteria</taxon>
        <taxon>Pseudomonadati</taxon>
        <taxon>Planctomycetota</taxon>
        <taxon>Planctomycetia</taxon>
        <taxon>Pirellulales</taxon>
        <taxon>Lacipirellulaceae</taxon>
        <taxon>Posidoniimonas</taxon>
    </lineage>
</organism>
<dbReference type="Proteomes" id="UP000318478">
    <property type="component" value="Unassembled WGS sequence"/>
</dbReference>